<proteinExistence type="predicted"/>
<protein>
    <recommendedName>
        <fullName evidence="5">Secreted protein</fullName>
    </recommendedName>
</protein>
<feature type="chain" id="PRO_5044721056" description="Secreted protein" evidence="1">
    <location>
        <begin position="31"/>
        <end position="119"/>
    </location>
</feature>
<dbReference type="AlphaFoldDB" id="A0ABC8V2H8"/>
<gene>
    <name evidence="2" type="ORF">ILEXP_LOCUS52201</name>
    <name evidence="3" type="ORF">ILEXP_LOCUS58115</name>
</gene>
<keyword evidence="1" id="KW-0732">Signal</keyword>
<evidence type="ECO:0000313" key="2">
    <source>
        <dbReference type="EMBL" id="CAK9182068.1"/>
    </source>
</evidence>
<evidence type="ECO:0000313" key="3">
    <source>
        <dbReference type="EMBL" id="CAK9187546.1"/>
    </source>
</evidence>
<evidence type="ECO:0000313" key="4">
    <source>
        <dbReference type="Proteomes" id="UP001642360"/>
    </source>
</evidence>
<sequence>MSSRGKLGLSASYLCRVLSLLCILVPSTIPDNPFLVLVHQTHPSLPSRGASSIPLFWRPLGPRDVTGWYGPCLSPFTRPHWPYEPPRMAVLSSSPSGNGVVLQLETVPSETNQSGGVVG</sequence>
<evidence type="ECO:0008006" key="5">
    <source>
        <dbReference type="Google" id="ProtNLM"/>
    </source>
</evidence>
<organism evidence="3 4">
    <name type="scientific">Ilex paraguariensis</name>
    <name type="common">yerba mate</name>
    <dbReference type="NCBI Taxonomy" id="185542"/>
    <lineage>
        <taxon>Eukaryota</taxon>
        <taxon>Viridiplantae</taxon>
        <taxon>Streptophyta</taxon>
        <taxon>Embryophyta</taxon>
        <taxon>Tracheophyta</taxon>
        <taxon>Spermatophyta</taxon>
        <taxon>Magnoliopsida</taxon>
        <taxon>eudicotyledons</taxon>
        <taxon>Gunneridae</taxon>
        <taxon>Pentapetalae</taxon>
        <taxon>asterids</taxon>
        <taxon>campanulids</taxon>
        <taxon>Aquifoliales</taxon>
        <taxon>Aquifoliaceae</taxon>
        <taxon>Ilex</taxon>
    </lineage>
</organism>
<comment type="caution">
    <text evidence="3">The sequence shown here is derived from an EMBL/GenBank/DDBJ whole genome shotgun (WGS) entry which is preliminary data.</text>
</comment>
<evidence type="ECO:0000256" key="1">
    <source>
        <dbReference type="SAM" id="SignalP"/>
    </source>
</evidence>
<dbReference type="Proteomes" id="UP001642360">
    <property type="component" value="Unassembled WGS sequence"/>
</dbReference>
<dbReference type="EMBL" id="CAUOFW020008232">
    <property type="protein sequence ID" value="CAK9182068.1"/>
    <property type="molecule type" value="Genomic_DNA"/>
</dbReference>
<reference evidence="3 4" key="1">
    <citation type="submission" date="2024-02" db="EMBL/GenBank/DDBJ databases">
        <authorList>
            <person name="Vignale AGUSTIN F."/>
            <person name="Sosa J E."/>
            <person name="Modenutti C."/>
        </authorList>
    </citation>
    <scope>NUCLEOTIDE SEQUENCE [LARGE SCALE GENOMIC DNA]</scope>
</reference>
<name>A0ABC8V2H8_9AQUA</name>
<feature type="signal peptide" evidence="1">
    <location>
        <begin position="1"/>
        <end position="30"/>
    </location>
</feature>
<keyword evidence="4" id="KW-1185">Reference proteome</keyword>
<accession>A0ABC8V2H8</accession>
<dbReference type="EMBL" id="CAUOFW020010033">
    <property type="protein sequence ID" value="CAK9187546.1"/>
    <property type="molecule type" value="Genomic_DNA"/>
</dbReference>